<feature type="compositionally biased region" description="Polar residues" evidence="1">
    <location>
        <begin position="208"/>
        <end position="220"/>
    </location>
</feature>
<dbReference type="Gene3D" id="1.10.167.10">
    <property type="entry name" value="Regulator of G-protein Signalling 4, domain 2"/>
    <property type="match status" value="1"/>
</dbReference>
<dbReference type="SMART" id="SM00315">
    <property type="entry name" value="RGS"/>
    <property type="match status" value="1"/>
</dbReference>
<gene>
    <name evidence="4" type="primary">RAX1</name>
    <name evidence="4" type="ORF">OHC33_008238</name>
</gene>
<feature type="compositionally biased region" description="Polar residues" evidence="1">
    <location>
        <begin position="159"/>
        <end position="173"/>
    </location>
</feature>
<keyword evidence="2" id="KW-0812">Transmembrane</keyword>
<keyword evidence="2" id="KW-1133">Transmembrane helix</keyword>
<dbReference type="Pfam" id="PF00615">
    <property type="entry name" value="RGS"/>
    <property type="match status" value="1"/>
</dbReference>
<evidence type="ECO:0000313" key="4">
    <source>
        <dbReference type="EMBL" id="KAK5950855.1"/>
    </source>
</evidence>
<keyword evidence="2" id="KW-0472">Membrane</keyword>
<dbReference type="PROSITE" id="PS50132">
    <property type="entry name" value="RGS"/>
    <property type="match status" value="1"/>
</dbReference>
<feature type="region of interest" description="Disordered" evidence="1">
    <location>
        <begin position="90"/>
        <end position="226"/>
    </location>
</feature>
<dbReference type="Proteomes" id="UP001316803">
    <property type="component" value="Unassembled WGS sequence"/>
</dbReference>
<organism evidence="4 5">
    <name type="scientific">Knufia fluminis</name>
    <dbReference type="NCBI Taxonomy" id="191047"/>
    <lineage>
        <taxon>Eukaryota</taxon>
        <taxon>Fungi</taxon>
        <taxon>Dikarya</taxon>
        <taxon>Ascomycota</taxon>
        <taxon>Pezizomycotina</taxon>
        <taxon>Eurotiomycetes</taxon>
        <taxon>Chaetothyriomycetidae</taxon>
        <taxon>Chaetothyriales</taxon>
        <taxon>Trichomeriaceae</taxon>
        <taxon>Knufia</taxon>
    </lineage>
</organism>
<dbReference type="InterPro" id="IPR052246">
    <property type="entry name" value="Cell_Polariz_PKAAnc"/>
</dbReference>
<reference evidence="4 5" key="1">
    <citation type="submission" date="2022-12" db="EMBL/GenBank/DDBJ databases">
        <title>Genomic features and morphological characterization of a novel Knufia sp. strain isolated from spacecraft assembly facility.</title>
        <authorList>
            <person name="Teixeira M."/>
            <person name="Chander A.M."/>
            <person name="Stajich J.E."/>
            <person name="Venkateswaran K."/>
        </authorList>
    </citation>
    <scope>NUCLEOTIDE SEQUENCE [LARGE SCALE GENOMIC DNA]</scope>
    <source>
        <strain evidence="4 5">FJI-L2-BK-P2</strain>
    </source>
</reference>
<dbReference type="InterPro" id="IPR016137">
    <property type="entry name" value="RGS"/>
</dbReference>
<feature type="transmembrane region" description="Helical" evidence="2">
    <location>
        <begin position="306"/>
        <end position="328"/>
    </location>
</feature>
<accession>A0AAN8I569</accession>
<dbReference type="InterPro" id="IPR036305">
    <property type="entry name" value="RGS_sf"/>
</dbReference>
<feature type="domain" description="RGS" evidence="3">
    <location>
        <begin position="232"/>
        <end position="302"/>
    </location>
</feature>
<dbReference type="GO" id="GO:0005886">
    <property type="term" value="C:plasma membrane"/>
    <property type="evidence" value="ECO:0007669"/>
    <property type="project" value="TreeGrafter"/>
</dbReference>
<dbReference type="PANTHER" id="PTHR13155:SF1">
    <property type="entry name" value="A-KINASE ANCHOR PROTEIN 10, MITOCHONDRIAL"/>
    <property type="match status" value="1"/>
</dbReference>
<evidence type="ECO:0000256" key="2">
    <source>
        <dbReference type="SAM" id="Phobius"/>
    </source>
</evidence>
<dbReference type="PANTHER" id="PTHR13155">
    <property type="entry name" value="A-KINASE ANCHOR PROTEINS"/>
    <property type="match status" value="1"/>
</dbReference>
<dbReference type="GO" id="GO:0008104">
    <property type="term" value="P:intracellular protein localization"/>
    <property type="evidence" value="ECO:0007669"/>
    <property type="project" value="TreeGrafter"/>
</dbReference>
<feature type="transmembrane region" description="Helical" evidence="2">
    <location>
        <begin position="394"/>
        <end position="412"/>
    </location>
</feature>
<dbReference type="EMBL" id="JAKLMC020000024">
    <property type="protein sequence ID" value="KAK5950855.1"/>
    <property type="molecule type" value="Genomic_DNA"/>
</dbReference>
<feature type="compositionally biased region" description="Basic and acidic residues" evidence="1">
    <location>
        <begin position="128"/>
        <end position="143"/>
    </location>
</feature>
<feature type="compositionally biased region" description="Polar residues" evidence="1">
    <location>
        <begin position="182"/>
        <end position="192"/>
    </location>
</feature>
<evidence type="ECO:0000256" key="1">
    <source>
        <dbReference type="SAM" id="MobiDB-lite"/>
    </source>
</evidence>
<dbReference type="SUPFAM" id="SSF48097">
    <property type="entry name" value="Regulator of G-protein signaling, RGS"/>
    <property type="match status" value="1"/>
</dbReference>
<evidence type="ECO:0000313" key="5">
    <source>
        <dbReference type="Proteomes" id="UP001316803"/>
    </source>
</evidence>
<dbReference type="InterPro" id="IPR044926">
    <property type="entry name" value="RGS_subdomain_2"/>
</dbReference>
<sequence>MAHLHNHNHADQELEQRNRLPTLMEVLGRRTLAPVDLFSFYIYMRDQQRSVDYLDFWLDVSQHMSLCRHYVRELRRSMLIDTPDLEKATTSKRSSQFLDNFQLEDNTSSIPSSGGKRSQEAKVSAILRAEDQNRPTTRGRDPHPQPQTHAQGTDHHSPSHSLTSDRSAHSNRPLNLRHSSDLTHMSSTQRTNTGTGTGTGLDRPRPSFMTSSHLDSSSPGHTVARPDLRASAEKILYTFILPGSEREIVLPTAMVDRMIAAIEDESRDDPEIFDDAKDYVFQAMERDAYPGFLQAKALGNLVPLSILLRLIVGLCCLGAGFWAGYWFILRDIPRSTRCWVILPFTLGTYLTTTHQYKLDIVTAYAGFSEYTWMNWSRVREPYVKKLLVMRANMAMLMFLGVAVGLCVLFIFVPGTRF</sequence>
<dbReference type="AlphaFoldDB" id="A0AAN8I569"/>
<keyword evidence="5" id="KW-1185">Reference proteome</keyword>
<protein>
    <submittedName>
        <fullName evidence="4">Bud site selection protein, Revert to axial protein 1</fullName>
    </submittedName>
</protein>
<evidence type="ECO:0000259" key="3">
    <source>
        <dbReference type="PROSITE" id="PS50132"/>
    </source>
</evidence>
<comment type="caution">
    <text evidence="4">The sequence shown here is derived from an EMBL/GenBank/DDBJ whole genome shotgun (WGS) entry which is preliminary data.</text>
</comment>
<name>A0AAN8I569_9EURO</name>
<feature type="compositionally biased region" description="Polar residues" evidence="1">
    <location>
        <begin position="91"/>
        <end position="116"/>
    </location>
</feature>
<proteinExistence type="predicted"/>